<dbReference type="GO" id="GO:0008081">
    <property type="term" value="F:phosphoric diester hydrolase activity"/>
    <property type="evidence" value="ECO:0007669"/>
    <property type="project" value="InterPro"/>
</dbReference>
<evidence type="ECO:0000313" key="7">
    <source>
        <dbReference type="EMBL" id="MPR32773.1"/>
    </source>
</evidence>
<dbReference type="InterPro" id="IPR014284">
    <property type="entry name" value="RNA_pol_sigma-70_dom"/>
</dbReference>
<feature type="domain" description="GP-PDE" evidence="6">
    <location>
        <begin position="1"/>
        <end position="71"/>
    </location>
</feature>
<evidence type="ECO:0000256" key="4">
    <source>
        <dbReference type="ARBA" id="ARBA00023125"/>
    </source>
</evidence>
<evidence type="ECO:0000259" key="6">
    <source>
        <dbReference type="PROSITE" id="PS51704"/>
    </source>
</evidence>
<evidence type="ECO:0000256" key="5">
    <source>
        <dbReference type="ARBA" id="ARBA00023163"/>
    </source>
</evidence>
<dbReference type="AlphaFoldDB" id="A0A7C9FXF9"/>
<dbReference type="CDD" id="cd06171">
    <property type="entry name" value="Sigma70_r4"/>
    <property type="match status" value="1"/>
</dbReference>
<dbReference type="InterPro" id="IPR013325">
    <property type="entry name" value="RNA_pol_sigma_r2"/>
</dbReference>
<dbReference type="PROSITE" id="PS51704">
    <property type="entry name" value="GP_PDE"/>
    <property type="match status" value="1"/>
</dbReference>
<sequence length="198" mass="23475">MIPQTILAASHLYADPLPDESFIWQEFKQSNLQAFTWLYEAYFPTLHRYGQRLGADRMVIQDAIHDLYLDLWRMRKNLADNVSVRYYLCRSLRRRIHLLSKNSTYGLDETHESQAWTECCESHWIREESSDHSGRWLSESLGTLSKREHEVVMLRYYRNNSVREVATQLAIKEQTVRNLIQRALGKLRKNVPESMVDL</sequence>
<dbReference type="GO" id="GO:0016987">
    <property type="term" value="F:sigma factor activity"/>
    <property type="evidence" value="ECO:0007669"/>
    <property type="project" value="UniProtKB-KW"/>
</dbReference>
<dbReference type="GO" id="GO:0006629">
    <property type="term" value="P:lipid metabolic process"/>
    <property type="evidence" value="ECO:0007669"/>
    <property type="project" value="InterPro"/>
</dbReference>
<dbReference type="Gene3D" id="1.10.1740.10">
    <property type="match status" value="1"/>
</dbReference>
<evidence type="ECO:0000256" key="2">
    <source>
        <dbReference type="ARBA" id="ARBA00023015"/>
    </source>
</evidence>
<dbReference type="InterPro" id="IPR013324">
    <property type="entry name" value="RNA_pol_sigma_r3/r4-like"/>
</dbReference>
<dbReference type="Pfam" id="PF04542">
    <property type="entry name" value="Sigma70_r2"/>
    <property type="match status" value="1"/>
</dbReference>
<dbReference type="GO" id="GO:0006352">
    <property type="term" value="P:DNA-templated transcription initiation"/>
    <property type="evidence" value="ECO:0007669"/>
    <property type="project" value="InterPro"/>
</dbReference>
<comment type="caution">
    <text evidence="7">The sequence shown here is derived from an EMBL/GenBank/DDBJ whole genome shotgun (WGS) entry which is preliminary data.</text>
</comment>
<dbReference type="PANTHER" id="PTHR43133">
    <property type="entry name" value="RNA POLYMERASE ECF-TYPE SIGMA FACTO"/>
    <property type="match status" value="1"/>
</dbReference>
<keyword evidence="8" id="KW-1185">Reference proteome</keyword>
<dbReference type="InterPro" id="IPR036388">
    <property type="entry name" value="WH-like_DNA-bd_sf"/>
</dbReference>
<keyword evidence="2" id="KW-0805">Transcription regulation</keyword>
<reference evidence="7 8" key="1">
    <citation type="submission" date="2019-10" db="EMBL/GenBank/DDBJ databases">
        <title>Draft Genome Sequence of Cytophagaceae sp. SJW1-29.</title>
        <authorList>
            <person name="Choi A."/>
        </authorList>
    </citation>
    <scope>NUCLEOTIDE SEQUENCE [LARGE SCALE GENOMIC DNA]</scope>
    <source>
        <strain evidence="7 8">SJW1-29</strain>
    </source>
</reference>
<dbReference type="InterPro" id="IPR007627">
    <property type="entry name" value="RNA_pol_sigma70_r2"/>
</dbReference>
<dbReference type="SUPFAM" id="SSF88659">
    <property type="entry name" value="Sigma3 and sigma4 domains of RNA polymerase sigma factors"/>
    <property type="match status" value="1"/>
</dbReference>
<dbReference type="SUPFAM" id="SSF88946">
    <property type="entry name" value="Sigma2 domain of RNA polymerase sigma factors"/>
    <property type="match status" value="1"/>
</dbReference>
<organism evidence="7 8">
    <name type="scientific">Salmonirosea aquatica</name>
    <dbReference type="NCBI Taxonomy" id="2654236"/>
    <lineage>
        <taxon>Bacteria</taxon>
        <taxon>Pseudomonadati</taxon>
        <taxon>Bacteroidota</taxon>
        <taxon>Cytophagia</taxon>
        <taxon>Cytophagales</taxon>
        <taxon>Spirosomataceae</taxon>
        <taxon>Salmonirosea</taxon>
    </lineage>
</organism>
<dbReference type="NCBIfam" id="TIGR02937">
    <property type="entry name" value="sigma70-ECF"/>
    <property type="match status" value="1"/>
</dbReference>
<dbReference type="InterPro" id="IPR007630">
    <property type="entry name" value="RNA_pol_sigma70_r4"/>
</dbReference>
<keyword evidence="4" id="KW-0238">DNA-binding</keyword>
<accession>A0A7C9FXF9</accession>
<evidence type="ECO:0000313" key="8">
    <source>
        <dbReference type="Proteomes" id="UP000479293"/>
    </source>
</evidence>
<name>A0A7C9FXF9_9BACT</name>
<proteinExistence type="inferred from homology"/>
<dbReference type="Gene3D" id="1.10.10.10">
    <property type="entry name" value="Winged helix-like DNA-binding domain superfamily/Winged helix DNA-binding domain"/>
    <property type="match status" value="1"/>
</dbReference>
<gene>
    <name evidence="7" type="ORF">GBK04_05235</name>
</gene>
<dbReference type="GO" id="GO:0003677">
    <property type="term" value="F:DNA binding"/>
    <property type="evidence" value="ECO:0007669"/>
    <property type="project" value="UniProtKB-KW"/>
</dbReference>
<evidence type="ECO:0000256" key="3">
    <source>
        <dbReference type="ARBA" id="ARBA00023082"/>
    </source>
</evidence>
<dbReference type="InterPro" id="IPR039425">
    <property type="entry name" value="RNA_pol_sigma-70-like"/>
</dbReference>
<comment type="similarity">
    <text evidence="1">Belongs to the sigma-70 factor family. ECF subfamily.</text>
</comment>
<evidence type="ECO:0000256" key="1">
    <source>
        <dbReference type="ARBA" id="ARBA00010641"/>
    </source>
</evidence>
<keyword evidence="5" id="KW-0804">Transcription</keyword>
<dbReference type="EMBL" id="WHLY01000002">
    <property type="protein sequence ID" value="MPR32773.1"/>
    <property type="molecule type" value="Genomic_DNA"/>
</dbReference>
<dbReference type="InterPro" id="IPR030395">
    <property type="entry name" value="GP_PDE_dom"/>
</dbReference>
<dbReference type="PANTHER" id="PTHR43133:SF46">
    <property type="entry name" value="RNA POLYMERASE SIGMA-70 FACTOR ECF SUBFAMILY"/>
    <property type="match status" value="1"/>
</dbReference>
<protein>
    <submittedName>
        <fullName evidence="7">Sigma-70 family RNA polymerase sigma factor</fullName>
    </submittedName>
</protein>
<keyword evidence="3" id="KW-0731">Sigma factor</keyword>
<dbReference type="Pfam" id="PF04545">
    <property type="entry name" value="Sigma70_r4"/>
    <property type="match status" value="1"/>
</dbReference>
<dbReference type="Proteomes" id="UP000479293">
    <property type="component" value="Unassembled WGS sequence"/>
</dbReference>